<name>A0ACC2P2K3_9HYME</name>
<proteinExistence type="predicted"/>
<protein>
    <submittedName>
        <fullName evidence="1">Uncharacterized protein</fullName>
    </submittedName>
</protein>
<dbReference type="Proteomes" id="UP001239111">
    <property type="component" value="Chromosome 2"/>
</dbReference>
<evidence type="ECO:0000313" key="1">
    <source>
        <dbReference type="EMBL" id="KAJ8677630.1"/>
    </source>
</evidence>
<comment type="caution">
    <text evidence="1">The sequence shown here is derived from an EMBL/GenBank/DDBJ whole genome shotgun (WGS) entry which is preliminary data.</text>
</comment>
<evidence type="ECO:0000313" key="2">
    <source>
        <dbReference type="Proteomes" id="UP001239111"/>
    </source>
</evidence>
<sequence length="481" mass="55315">MIIYTLLMLSWLILLSMQQLLHKVKKKRHRRWWVKPHLTPASRRQFGTFRTKFLYFKQFDHEEFYHFVGMPVEQFDILYQLVGPRLSKTGPRAALDPQLRLAAVLSYLVHKSSARKKAWSFCIGRSTMYALIPEVCKAIHQCLKKEYLKFPETDEDWLEIVDGFQLIFDIPNCLGALDGKHFRIKQPPHSGSWFWNFKKYHSIVLMAICDSKRLFRWVSVGDFGSLHDSTIFKNTNLGSALSAGSIPIIRRRRPLPNTQHPFPLFFIADGGFSIEPYCLKPYLQVPHMPIQERIFNYRFGNGRRVVERGFGTLCRKFKIFESPLDFKLETTELVIIATVCLHNFLIIQDEFVQRRFRYNSDDEPDDSEEDEDTETCASSMSEGVAQSFEETLSSETGMTSPDDSNSSYMDDSSIASSPTNHFDEAMSFSGSSCSRMSLSDSTSESEAGSFDDDLDGATIRDDLSAYFVSQAGNVAWQWKVI</sequence>
<gene>
    <name evidence="1" type="ORF">QAD02_013417</name>
</gene>
<reference evidence="1" key="1">
    <citation type="submission" date="2023-04" db="EMBL/GenBank/DDBJ databases">
        <title>A chromosome-level genome assembly of the parasitoid wasp Eretmocerus hayati.</title>
        <authorList>
            <person name="Zhong Y."/>
            <person name="Liu S."/>
            <person name="Liu Y."/>
        </authorList>
    </citation>
    <scope>NUCLEOTIDE SEQUENCE</scope>
    <source>
        <strain evidence="1">ZJU_SS_LIU_2023</strain>
    </source>
</reference>
<keyword evidence="2" id="KW-1185">Reference proteome</keyword>
<accession>A0ACC2P2K3</accession>
<organism evidence="1 2">
    <name type="scientific">Eretmocerus hayati</name>
    <dbReference type="NCBI Taxonomy" id="131215"/>
    <lineage>
        <taxon>Eukaryota</taxon>
        <taxon>Metazoa</taxon>
        <taxon>Ecdysozoa</taxon>
        <taxon>Arthropoda</taxon>
        <taxon>Hexapoda</taxon>
        <taxon>Insecta</taxon>
        <taxon>Pterygota</taxon>
        <taxon>Neoptera</taxon>
        <taxon>Endopterygota</taxon>
        <taxon>Hymenoptera</taxon>
        <taxon>Apocrita</taxon>
        <taxon>Proctotrupomorpha</taxon>
        <taxon>Chalcidoidea</taxon>
        <taxon>Aphelinidae</taxon>
        <taxon>Aphelininae</taxon>
        <taxon>Eretmocerus</taxon>
    </lineage>
</organism>
<dbReference type="EMBL" id="CM056742">
    <property type="protein sequence ID" value="KAJ8677630.1"/>
    <property type="molecule type" value="Genomic_DNA"/>
</dbReference>